<protein>
    <submittedName>
        <fullName evidence="1">Uncharacterized protein</fullName>
    </submittedName>
</protein>
<dbReference type="EMBL" id="OZ034822">
    <property type="protein sequence ID" value="CAL1413850.1"/>
    <property type="molecule type" value="Genomic_DNA"/>
</dbReference>
<evidence type="ECO:0000313" key="2">
    <source>
        <dbReference type="Proteomes" id="UP001497516"/>
    </source>
</evidence>
<accession>A0AAV2GSV8</accession>
<dbReference type="AlphaFoldDB" id="A0AAV2GSV8"/>
<reference evidence="1 2" key="1">
    <citation type="submission" date="2024-04" db="EMBL/GenBank/DDBJ databases">
        <authorList>
            <person name="Fracassetti M."/>
        </authorList>
    </citation>
    <scope>NUCLEOTIDE SEQUENCE [LARGE SCALE GENOMIC DNA]</scope>
</reference>
<dbReference type="Proteomes" id="UP001497516">
    <property type="component" value="Chromosome 9"/>
</dbReference>
<sequence>MDAARAATWLGRAGWWVALGDTGWCSARRGPLLGWAARAGGGSGIGGVRGAGHYLVGPRGLVECAARATTWLGRSSWWVAPSATRAVMRCGA</sequence>
<gene>
    <name evidence="1" type="ORF">LTRI10_LOCUS53049</name>
</gene>
<organism evidence="1 2">
    <name type="scientific">Linum trigynum</name>
    <dbReference type="NCBI Taxonomy" id="586398"/>
    <lineage>
        <taxon>Eukaryota</taxon>
        <taxon>Viridiplantae</taxon>
        <taxon>Streptophyta</taxon>
        <taxon>Embryophyta</taxon>
        <taxon>Tracheophyta</taxon>
        <taxon>Spermatophyta</taxon>
        <taxon>Magnoliopsida</taxon>
        <taxon>eudicotyledons</taxon>
        <taxon>Gunneridae</taxon>
        <taxon>Pentapetalae</taxon>
        <taxon>rosids</taxon>
        <taxon>fabids</taxon>
        <taxon>Malpighiales</taxon>
        <taxon>Linaceae</taxon>
        <taxon>Linum</taxon>
    </lineage>
</organism>
<evidence type="ECO:0000313" key="1">
    <source>
        <dbReference type="EMBL" id="CAL1413850.1"/>
    </source>
</evidence>
<name>A0AAV2GSV8_9ROSI</name>
<keyword evidence="2" id="KW-1185">Reference proteome</keyword>
<proteinExistence type="predicted"/>